<evidence type="ECO:0000256" key="5">
    <source>
        <dbReference type="ARBA" id="ARBA00022968"/>
    </source>
</evidence>
<keyword evidence="2" id="KW-0328">Glycosyltransferase</keyword>
<dbReference type="InterPro" id="IPR027417">
    <property type="entry name" value="P-loop_NTPase"/>
</dbReference>
<keyword evidence="13" id="KW-1185">Reference proteome</keyword>
<evidence type="ECO:0000256" key="3">
    <source>
        <dbReference type="ARBA" id="ARBA00022679"/>
    </source>
</evidence>
<comment type="subcellular location">
    <subcellularLocation>
        <location evidence="1">Membrane</location>
        <topology evidence="1">Single-pass type II membrane protein</topology>
    </subcellularLocation>
</comment>
<dbReference type="Pfam" id="PF02434">
    <property type="entry name" value="Fringe"/>
    <property type="match status" value="2"/>
</dbReference>
<dbReference type="Gene3D" id="3.90.550.50">
    <property type="match status" value="2"/>
</dbReference>
<dbReference type="PANTHER" id="PTHR10605">
    <property type="entry name" value="HEPARAN SULFATE SULFOTRANSFERASE"/>
    <property type="match status" value="1"/>
</dbReference>
<sequence>MSVTRTSTASPPGGRRGCSRLLLTLGAMIVCACVFFLLASSRLGRLHAAAAPRTRARLAAPREPAACARLLARSSEVMFMIVGGRGFHHLRVRVMLRTWARCVAHVLVFTDPSLNISDYFSPRRYVYLSAGDAWRRRPYLPMSHFDSLAKLIWGRGSPASNVSWFLLVSDRTFVNVAALLDVLPSLDPSDKGYYGQVANATHKEAFGFHDYVDLNTGVLLTATLLSKVVDPAHCKDQKGGGGTFDMFDAKLGNCVFFLNAFPRRLAGFMEGEPPPACDAPGALRGLITADGEAEIKRIVQREYFAVAPEDVAIHVMARETHLKQIVNDCEATWAKDIPKACVYYHSDKAAAAESYAVSRGKWAISGNVAPPSNGSAARQHRIAALHLPARPDSSGEHWTISHDKGLSWNTWLRCKMRAIFLWSVRAPWAELQGTAWYVYVDDDTYVLWAPLLELLRRHDAAASHYFGRPLQEEGFPIFVGGGAGIVLSRAAAMRIRAASALPECDPLHLKWVDRTHQGGDAWLGDCAEVAGVQVDMEYGFYPQPPVANLFHLFKDAVTFHGVEDHHAMYAALSANATGEAYDSRCVPVFIDHKYNCLPHFIIGGVPKAGTTSLYKYLMQHPDVLPAVDKELTFWGNFFTPKRRPGREEVMSEYLHKFPKIAPGDFKVTGEATPGYLYCSTCPTYILKYIPKVRFIFTLRNPVVRAYSEYLNKVVDKTVMRYLHKRIDNKMDKELSTFAPPFARLTDDVARTMESCLPNNTYSMMDEYSDEMEKNHCYVNPFVGEGRYARYLRVWLSVVPKRQVLLLNFDEWTGRAAETMQAVSAFLLLPAFAYRVEEAHNTHIARSVHVDLQGSTNASQIAAESVEGALSFATQCVLHEFFLPYAADLDVLFKEFDFPPMRWETGRKGEMHCPSTYRYWHHLKGEPMSVSRATG</sequence>
<evidence type="ECO:0000256" key="9">
    <source>
        <dbReference type="PIRSR" id="PIRSR637359-2"/>
    </source>
</evidence>
<gene>
    <name evidence="12" type="ORF">AB1Y20_007171</name>
</gene>
<dbReference type="EMBL" id="JBGBPQ010000017">
    <property type="protein sequence ID" value="KAL1507550.1"/>
    <property type="molecule type" value="Genomic_DNA"/>
</dbReference>
<dbReference type="GO" id="GO:0016757">
    <property type="term" value="F:glycosyltransferase activity"/>
    <property type="evidence" value="ECO:0007669"/>
    <property type="project" value="UniProtKB-KW"/>
</dbReference>
<dbReference type="Gene3D" id="3.40.50.300">
    <property type="entry name" value="P-loop containing nucleotide triphosphate hydrolases"/>
    <property type="match status" value="1"/>
</dbReference>
<keyword evidence="3" id="KW-0808">Transferase</keyword>
<reference evidence="12 13" key="1">
    <citation type="journal article" date="2024" name="Science">
        <title>Giant polyketide synthase enzymes in the biosynthesis of giant marine polyether toxins.</title>
        <authorList>
            <person name="Fallon T.R."/>
            <person name="Shende V.V."/>
            <person name="Wierzbicki I.H."/>
            <person name="Pendleton A.L."/>
            <person name="Watervoot N.F."/>
            <person name="Auber R.P."/>
            <person name="Gonzalez D.J."/>
            <person name="Wisecaver J.H."/>
            <person name="Moore B.S."/>
        </authorList>
    </citation>
    <scope>NUCLEOTIDE SEQUENCE [LARGE SCALE GENOMIC DNA]</scope>
    <source>
        <strain evidence="12 13">12B1</strain>
    </source>
</reference>
<dbReference type="PROSITE" id="PS51257">
    <property type="entry name" value="PROKAR_LIPOPROTEIN"/>
    <property type="match status" value="1"/>
</dbReference>
<feature type="transmembrane region" description="Helical" evidence="10">
    <location>
        <begin position="21"/>
        <end position="39"/>
    </location>
</feature>
<dbReference type="GO" id="GO:0008146">
    <property type="term" value="F:sulfotransferase activity"/>
    <property type="evidence" value="ECO:0007669"/>
    <property type="project" value="InterPro"/>
</dbReference>
<dbReference type="GO" id="GO:0016020">
    <property type="term" value="C:membrane"/>
    <property type="evidence" value="ECO:0007669"/>
    <property type="project" value="UniProtKB-SubCell"/>
</dbReference>
<dbReference type="Proteomes" id="UP001515480">
    <property type="component" value="Unassembled WGS sequence"/>
</dbReference>
<dbReference type="InterPro" id="IPR003378">
    <property type="entry name" value="Fringe-like_glycosylTrfase"/>
</dbReference>
<keyword evidence="6 10" id="KW-1133">Transmembrane helix</keyword>
<evidence type="ECO:0000313" key="12">
    <source>
        <dbReference type="EMBL" id="KAL1507550.1"/>
    </source>
</evidence>
<organism evidence="12 13">
    <name type="scientific">Prymnesium parvum</name>
    <name type="common">Toxic golden alga</name>
    <dbReference type="NCBI Taxonomy" id="97485"/>
    <lineage>
        <taxon>Eukaryota</taxon>
        <taxon>Haptista</taxon>
        <taxon>Haptophyta</taxon>
        <taxon>Prymnesiophyceae</taxon>
        <taxon>Prymnesiales</taxon>
        <taxon>Prymnesiaceae</taxon>
        <taxon>Prymnesium</taxon>
    </lineage>
</organism>
<protein>
    <recommendedName>
        <fullName evidence="11">Fringe-like glycosyltransferase domain-containing protein</fullName>
    </recommendedName>
</protein>
<dbReference type="PANTHER" id="PTHR10605:SF56">
    <property type="entry name" value="BIFUNCTIONAL HEPARAN SULFATE N-DEACETYLASE_N-SULFOTRANSFERASE"/>
    <property type="match status" value="1"/>
</dbReference>
<feature type="domain" description="Fringe-like glycosyltransferase" evidence="11">
    <location>
        <begin position="432"/>
        <end position="498"/>
    </location>
</feature>
<evidence type="ECO:0000256" key="6">
    <source>
        <dbReference type="ARBA" id="ARBA00022989"/>
    </source>
</evidence>
<evidence type="ECO:0000256" key="8">
    <source>
        <dbReference type="PIRSR" id="PIRSR637359-1"/>
    </source>
</evidence>
<name>A0AB34IUE7_PRYPA</name>
<evidence type="ECO:0000256" key="2">
    <source>
        <dbReference type="ARBA" id="ARBA00022676"/>
    </source>
</evidence>
<evidence type="ECO:0000256" key="1">
    <source>
        <dbReference type="ARBA" id="ARBA00004606"/>
    </source>
</evidence>
<evidence type="ECO:0000259" key="11">
    <source>
        <dbReference type="Pfam" id="PF02434"/>
    </source>
</evidence>
<accession>A0AB34IUE7</accession>
<keyword evidence="5" id="KW-0735">Signal-anchor</keyword>
<feature type="domain" description="Fringe-like glycosyltransferase" evidence="11">
    <location>
        <begin position="75"/>
        <end position="198"/>
    </location>
</feature>
<keyword evidence="4 10" id="KW-0812">Transmembrane</keyword>
<evidence type="ECO:0000256" key="7">
    <source>
        <dbReference type="ARBA" id="ARBA00023136"/>
    </source>
</evidence>
<dbReference type="InterPro" id="IPR037359">
    <property type="entry name" value="NST/OST"/>
</dbReference>
<dbReference type="SUPFAM" id="SSF52540">
    <property type="entry name" value="P-loop containing nucleoside triphosphate hydrolases"/>
    <property type="match status" value="1"/>
</dbReference>
<evidence type="ECO:0000256" key="4">
    <source>
        <dbReference type="ARBA" id="ARBA00022692"/>
    </source>
</evidence>
<evidence type="ECO:0000313" key="13">
    <source>
        <dbReference type="Proteomes" id="UP001515480"/>
    </source>
</evidence>
<comment type="caution">
    <text evidence="12">The sequence shown here is derived from an EMBL/GenBank/DDBJ whole genome shotgun (WGS) entry which is preliminary data.</text>
</comment>
<evidence type="ECO:0000256" key="10">
    <source>
        <dbReference type="SAM" id="Phobius"/>
    </source>
</evidence>
<feature type="binding site" evidence="9">
    <location>
        <position position="699"/>
    </location>
    <ligand>
        <name>3'-phosphoadenylyl sulfate</name>
        <dbReference type="ChEBI" id="CHEBI:58339"/>
    </ligand>
</feature>
<feature type="binding site" evidence="9">
    <location>
        <position position="707"/>
    </location>
    <ligand>
        <name>3'-phosphoadenylyl sulfate</name>
        <dbReference type="ChEBI" id="CHEBI:58339"/>
    </ligand>
</feature>
<keyword evidence="7 10" id="KW-0472">Membrane</keyword>
<proteinExistence type="predicted"/>
<dbReference type="AlphaFoldDB" id="A0AB34IUE7"/>
<feature type="active site" description="For sulfotransferase activity" evidence="8">
    <location>
        <position position="607"/>
    </location>
</feature>